<evidence type="ECO:0000256" key="1">
    <source>
        <dbReference type="ARBA" id="ARBA00004141"/>
    </source>
</evidence>
<feature type="transmembrane region" description="Helical" evidence="5">
    <location>
        <begin position="223"/>
        <end position="241"/>
    </location>
</feature>
<dbReference type="Pfam" id="PF02535">
    <property type="entry name" value="Zip"/>
    <property type="match status" value="1"/>
</dbReference>
<dbReference type="EMBL" id="FN653015">
    <property type="protein sequence ID" value="CBY20959.1"/>
    <property type="molecule type" value="Genomic_DNA"/>
</dbReference>
<organism evidence="6">
    <name type="scientific">Oikopleura dioica</name>
    <name type="common">Tunicate</name>
    <dbReference type="NCBI Taxonomy" id="34765"/>
    <lineage>
        <taxon>Eukaryota</taxon>
        <taxon>Metazoa</taxon>
        <taxon>Chordata</taxon>
        <taxon>Tunicata</taxon>
        <taxon>Appendicularia</taxon>
        <taxon>Copelata</taxon>
        <taxon>Oikopleuridae</taxon>
        <taxon>Oikopleura</taxon>
    </lineage>
</organism>
<keyword evidence="3 5" id="KW-1133">Transmembrane helix</keyword>
<evidence type="ECO:0000256" key="2">
    <source>
        <dbReference type="ARBA" id="ARBA00022692"/>
    </source>
</evidence>
<evidence type="ECO:0000256" key="5">
    <source>
        <dbReference type="SAM" id="Phobius"/>
    </source>
</evidence>
<reference evidence="6" key="1">
    <citation type="journal article" date="2010" name="Science">
        <title>Plasticity of animal genome architecture unmasked by rapid evolution of a pelagic tunicate.</title>
        <authorList>
            <person name="Denoeud F."/>
            <person name="Henriet S."/>
            <person name="Mungpakdee S."/>
            <person name="Aury J.M."/>
            <person name="Da Silva C."/>
            <person name="Brinkmann H."/>
            <person name="Mikhaleva J."/>
            <person name="Olsen L.C."/>
            <person name="Jubin C."/>
            <person name="Canestro C."/>
            <person name="Bouquet J.M."/>
            <person name="Danks G."/>
            <person name="Poulain J."/>
            <person name="Campsteijn C."/>
            <person name="Adamski M."/>
            <person name="Cross I."/>
            <person name="Yadetie F."/>
            <person name="Muffato M."/>
            <person name="Louis A."/>
            <person name="Butcher S."/>
            <person name="Tsagkogeorga G."/>
            <person name="Konrad A."/>
            <person name="Singh S."/>
            <person name="Jensen M.F."/>
            <person name="Cong E.H."/>
            <person name="Eikeseth-Otteraa H."/>
            <person name="Noel B."/>
            <person name="Anthouard V."/>
            <person name="Porcel B.M."/>
            <person name="Kachouri-Lafond R."/>
            <person name="Nishino A."/>
            <person name="Ugolini M."/>
            <person name="Chourrout P."/>
            <person name="Nishida H."/>
            <person name="Aasland R."/>
            <person name="Huzurbazar S."/>
            <person name="Westhof E."/>
            <person name="Delsuc F."/>
            <person name="Lehrach H."/>
            <person name="Reinhardt R."/>
            <person name="Weissenbach J."/>
            <person name="Roy S.W."/>
            <person name="Artiguenave F."/>
            <person name="Postlethwait J.H."/>
            <person name="Manak J.R."/>
            <person name="Thompson E.M."/>
            <person name="Jaillon O."/>
            <person name="Du Pasquier L."/>
            <person name="Boudinot P."/>
            <person name="Liberles D.A."/>
            <person name="Volff J.N."/>
            <person name="Philippe H."/>
            <person name="Lenhard B."/>
            <person name="Roest Crollius H."/>
            <person name="Wincker P."/>
            <person name="Chourrout D."/>
        </authorList>
    </citation>
    <scope>NUCLEOTIDE SEQUENCE [LARGE SCALE GENOMIC DNA]</scope>
</reference>
<comment type="subcellular location">
    <subcellularLocation>
        <location evidence="1">Membrane</location>
        <topology evidence="1">Multi-pass membrane protein</topology>
    </subcellularLocation>
</comment>
<dbReference type="PANTHER" id="PTHR11040">
    <property type="entry name" value="ZINC/IRON TRANSPORTER"/>
    <property type="match status" value="1"/>
</dbReference>
<evidence type="ECO:0000313" key="7">
    <source>
        <dbReference type="Proteomes" id="UP000001307"/>
    </source>
</evidence>
<feature type="transmembrane region" description="Helical" evidence="5">
    <location>
        <begin position="196"/>
        <end position="217"/>
    </location>
</feature>
<proteinExistence type="predicted"/>
<feature type="transmembrane region" description="Helical" evidence="5">
    <location>
        <begin position="53"/>
        <end position="74"/>
    </location>
</feature>
<dbReference type="InParanoid" id="E4WQX0"/>
<feature type="transmembrane region" description="Helical" evidence="5">
    <location>
        <begin position="94"/>
        <end position="115"/>
    </location>
</feature>
<feature type="transmembrane region" description="Helical" evidence="5">
    <location>
        <begin position="253"/>
        <end position="278"/>
    </location>
</feature>
<sequence>MHPITAKLIILVILLVDGLIFGHLSLGIKWWMDRKHGKQRGNRSEEKQHKSESIAFLNCFAAGIFFATCMLHMLPEVSESMKEEFEVEYPLAEATAAVGFFFVLMLEQLVTSYCIGKKKQNKDGRTSASKATQAVAAANEPGAEVKHVQVDILSNSNVIQSPQTQPIDPSFQIVQKEEHDDHAHFDMASQSKMRTLILVGALSLHAIFEGLVFGLSSGEVGDILGTMSAVLIHKSIIAFSTGMQLVSSEIEHVYLCSAICIFSMMAPLGVGIGILITSLGGETIGALIAVLESFAAGTFFYVTFLELVPHEFVGKHVKHGPLKVFFYKFIVQL</sequence>
<dbReference type="Proteomes" id="UP000001307">
    <property type="component" value="Unassembled WGS sequence"/>
</dbReference>
<keyword evidence="2 5" id="KW-0812">Transmembrane</keyword>
<accession>E4WQX0</accession>
<dbReference type="OrthoDB" id="448280at2759"/>
<gene>
    <name evidence="6" type="ORF">GSOID_T00000968001</name>
</gene>
<name>E4WQX0_OIKDI</name>
<evidence type="ECO:0000313" key="6">
    <source>
        <dbReference type="EMBL" id="CBY20959.1"/>
    </source>
</evidence>
<evidence type="ECO:0000256" key="3">
    <source>
        <dbReference type="ARBA" id="ARBA00022989"/>
    </source>
</evidence>
<dbReference type="GO" id="GO:0005886">
    <property type="term" value="C:plasma membrane"/>
    <property type="evidence" value="ECO:0007669"/>
    <property type="project" value="TreeGrafter"/>
</dbReference>
<evidence type="ECO:0000256" key="4">
    <source>
        <dbReference type="ARBA" id="ARBA00023136"/>
    </source>
</evidence>
<keyword evidence="4 5" id="KW-0472">Membrane</keyword>
<dbReference type="PANTHER" id="PTHR11040:SF140">
    <property type="entry name" value="ZRT (ZRT), IRT- (IRT-) LIKE PROTEIN TRANSPORTER"/>
    <property type="match status" value="1"/>
</dbReference>
<dbReference type="AlphaFoldDB" id="E4WQX0"/>
<feature type="transmembrane region" description="Helical" evidence="5">
    <location>
        <begin position="6"/>
        <end position="32"/>
    </location>
</feature>
<dbReference type="GO" id="GO:0005385">
    <property type="term" value="F:zinc ion transmembrane transporter activity"/>
    <property type="evidence" value="ECO:0007669"/>
    <property type="project" value="TreeGrafter"/>
</dbReference>
<dbReference type="InterPro" id="IPR003689">
    <property type="entry name" value="ZIP"/>
</dbReference>
<protein>
    <submittedName>
        <fullName evidence="6">Uncharacterized protein</fullName>
    </submittedName>
</protein>
<feature type="transmembrane region" description="Helical" evidence="5">
    <location>
        <begin position="284"/>
        <end position="308"/>
    </location>
</feature>
<keyword evidence="7" id="KW-1185">Reference proteome</keyword>